<evidence type="ECO:0000259" key="2">
    <source>
        <dbReference type="PROSITE" id="PS50011"/>
    </source>
</evidence>
<evidence type="ECO:0000313" key="3">
    <source>
        <dbReference type="EMBL" id="KAF2758206.1"/>
    </source>
</evidence>
<feature type="compositionally biased region" description="Low complexity" evidence="1">
    <location>
        <begin position="330"/>
        <end position="347"/>
    </location>
</feature>
<feature type="region of interest" description="Disordered" evidence="1">
    <location>
        <begin position="308"/>
        <end position="347"/>
    </location>
</feature>
<proteinExistence type="predicted"/>
<organism evidence="3 4">
    <name type="scientific">Pseudovirgaria hyperparasitica</name>
    <dbReference type="NCBI Taxonomy" id="470096"/>
    <lineage>
        <taxon>Eukaryota</taxon>
        <taxon>Fungi</taxon>
        <taxon>Dikarya</taxon>
        <taxon>Ascomycota</taxon>
        <taxon>Pezizomycotina</taxon>
        <taxon>Dothideomycetes</taxon>
        <taxon>Dothideomycetes incertae sedis</taxon>
        <taxon>Acrospermales</taxon>
        <taxon>Acrospermaceae</taxon>
        <taxon>Pseudovirgaria</taxon>
    </lineage>
</organism>
<dbReference type="Pfam" id="PF00069">
    <property type="entry name" value="Pkinase"/>
    <property type="match status" value="1"/>
</dbReference>
<gene>
    <name evidence="3" type="ORF">EJ05DRAFT_486256</name>
</gene>
<dbReference type="GO" id="GO:0004674">
    <property type="term" value="F:protein serine/threonine kinase activity"/>
    <property type="evidence" value="ECO:0007669"/>
    <property type="project" value="TreeGrafter"/>
</dbReference>
<keyword evidence="4" id="KW-1185">Reference proteome</keyword>
<dbReference type="Gene3D" id="1.10.510.10">
    <property type="entry name" value="Transferase(Phosphotransferase) domain 1"/>
    <property type="match status" value="1"/>
</dbReference>
<dbReference type="RefSeq" id="XP_033600657.1">
    <property type="nucleotide sequence ID" value="XM_033745516.1"/>
</dbReference>
<dbReference type="Proteomes" id="UP000799437">
    <property type="component" value="Unassembled WGS sequence"/>
</dbReference>
<name>A0A6A6W8I9_9PEZI</name>
<dbReference type="SUPFAM" id="SSF56112">
    <property type="entry name" value="Protein kinase-like (PK-like)"/>
    <property type="match status" value="1"/>
</dbReference>
<dbReference type="AlphaFoldDB" id="A0A6A6W8I9"/>
<dbReference type="GeneID" id="54486570"/>
<evidence type="ECO:0000256" key="1">
    <source>
        <dbReference type="SAM" id="MobiDB-lite"/>
    </source>
</evidence>
<protein>
    <recommendedName>
        <fullName evidence="2">Protein kinase domain-containing protein</fullName>
    </recommendedName>
</protein>
<dbReference type="InterPro" id="IPR011009">
    <property type="entry name" value="Kinase-like_dom_sf"/>
</dbReference>
<dbReference type="PANTHER" id="PTHR24359:SF1">
    <property type="entry name" value="INHIBITOR OF NUCLEAR FACTOR KAPPA-B KINASE EPSILON SUBUNIT HOMOLOG 1-RELATED"/>
    <property type="match status" value="1"/>
</dbReference>
<accession>A0A6A6W8I9</accession>
<dbReference type="SUPFAM" id="SSF53300">
    <property type="entry name" value="vWA-like"/>
    <property type="match status" value="1"/>
</dbReference>
<dbReference type="EMBL" id="ML996572">
    <property type="protein sequence ID" value="KAF2758206.1"/>
    <property type="molecule type" value="Genomic_DNA"/>
</dbReference>
<feature type="domain" description="Protein kinase" evidence="2">
    <location>
        <begin position="1"/>
        <end position="239"/>
    </location>
</feature>
<dbReference type="OrthoDB" id="5986190at2759"/>
<dbReference type="GO" id="GO:0005524">
    <property type="term" value="F:ATP binding"/>
    <property type="evidence" value="ECO:0007669"/>
    <property type="project" value="InterPro"/>
</dbReference>
<dbReference type="PANTHER" id="PTHR24359">
    <property type="entry name" value="SERINE/THREONINE-PROTEIN KINASE SBK1"/>
    <property type="match status" value="1"/>
</dbReference>
<evidence type="ECO:0000313" key="4">
    <source>
        <dbReference type="Proteomes" id="UP000799437"/>
    </source>
</evidence>
<reference evidence="3" key="1">
    <citation type="journal article" date="2020" name="Stud. Mycol.">
        <title>101 Dothideomycetes genomes: a test case for predicting lifestyles and emergence of pathogens.</title>
        <authorList>
            <person name="Haridas S."/>
            <person name="Albert R."/>
            <person name="Binder M."/>
            <person name="Bloem J."/>
            <person name="Labutti K."/>
            <person name="Salamov A."/>
            <person name="Andreopoulos B."/>
            <person name="Baker S."/>
            <person name="Barry K."/>
            <person name="Bills G."/>
            <person name="Bluhm B."/>
            <person name="Cannon C."/>
            <person name="Castanera R."/>
            <person name="Culley D."/>
            <person name="Daum C."/>
            <person name="Ezra D."/>
            <person name="Gonzalez J."/>
            <person name="Henrissat B."/>
            <person name="Kuo A."/>
            <person name="Liang C."/>
            <person name="Lipzen A."/>
            <person name="Lutzoni F."/>
            <person name="Magnuson J."/>
            <person name="Mondo S."/>
            <person name="Nolan M."/>
            <person name="Ohm R."/>
            <person name="Pangilinan J."/>
            <person name="Park H.-J."/>
            <person name="Ramirez L."/>
            <person name="Alfaro M."/>
            <person name="Sun H."/>
            <person name="Tritt A."/>
            <person name="Yoshinaga Y."/>
            <person name="Zwiers L.-H."/>
            <person name="Turgeon B."/>
            <person name="Goodwin S."/>
            <person name="Spatafora J."/>
            <person name="Crous P."/>
            <person name="Grigoriev I."/>
        </authorList>
    </citation>
    <scope>NUCLEOTIDE SEQUENCE</scope>
    <source>
        <strain evidence="3">CBS 121739</strain>
    </source>
</reference>
<sequence length="645" mass="72672">MASLELSLLNYLEFPRNLVEQTSYDYILQGISTVASLTDPGANGQLVGWHHDISLKNILVVSGPTNYNCYFKLADFGLSMFKEKGPLEQVKGIDTRGTRTYCAPETCRFDETDERLIKFVTQAVDVWSLGCIFSEAAVWVMHNGIAGIKDYQMQRIKENQRFPNLLDYGDCFHNGIRPLECVVDMHKKMMSNGPRSSKDQLTARVIEILVIPMLTEAPHGRPQAGSLPFSATRVIHDYGGMSSITPPNTYADHQTPILNTDLEESRPNHDARGALHTIRDSSFRTGGTSPVQYQHTDTSPMMLPFERCGPSQGFTNLSGCNGPPRDGGVTSSTPDSQSSSRSTPQASQHFLAPEHIVKDEVGELGVSFSTGSTRRRQTTQQEVSRMDVEEAEWELMSTHTGGYWNIWTRQRSKRYEKLIKSAKETRGRNHIYIIDNSKSMDQYKVKVKKVIYVLNTTLRHVSNRGSFELICTYPEARQKMDLKVSKTKGILDRITFEGNTGMAKKLTAVLHDFLDDETSLSPGKFLRYLFVRSGRPKNDRPLTVYIFTDGEGGRAEEIETLISQFKERLDAKYVERGDIGIQIVFYGRNATAKKVLKRADSPPIAKNTTKVALYDLSYMIEMMKNSNTQTATLSTWKPEEPVETF</sequence>
<dbReference type="PROSITE" id="PS50011">
    <property type="entry name" value="PROTEIN_KINASE_DOM"/>
    <property type="match status" value="1"/>
</dbReference>
<dbReference type="InterPro" id="IPR000719">
    <property type="entry name" value="Prot_kinase_dom"/>
</dbReference>
<dbReference type="InterPro" id="IPR036465">
    <property type="entry name" value="vWFA_dom_sf"/>
</dbReference>